<evidence type="ECO:0000256" key="5">
    <source>
        <dbReference type="SAM" id="MobiDB-lite"/>
    </source>
</evidence>
<feature type="region of interest" description="Disordered" evidence="5">
    <location>
        <begin position="585"/>
        <end position="617"/>
    </location>
</feature>
<accession>A0A1A6GW42</accession>
<organism evidence="6 7">
    <name type="scientific">Neotoma lepida</name>
    <name type="common">Desert woodrat</name>
    <dbReference type="NCBI Taxonomy" id="56216"/>
    <lineage>
        <taxon>Eukaryota</taxon>
        <taxon>Metazoa</taxon>
        <taxon>Chordata</taxon>
        <taxon>Craniata</taxon>
        <taxon>Vertebrata</taxon>
        <taxon>Euteleostomi</taxon>
        <taxon>Mammalia</taxon>
        <taxon>Eutheria</taxon>
        <taxon>Euarchontoglires</taxon>
        <taxon>Glires</taxon>
        <taxon>Rodentia</taxon>
        <taxon>Myomorpha</taxon>
        <taxon>Muroidea</taxon>
        <taxon>Cricetidae</taxon>
        <taxon>Neotominae</taxon>
        <taxon>Neotoma</taxon>
    </lineage>
</organism>
<evidence type="ECO:0000256" key="1">
    <source>
        <dbReference type="ARBA" id="ARBA00004167"/>
    </source>
</evidence>
<feature type="region of interest" description="Disordered" evidence="5">
    <location>
        <begin position="635"/>
        <end position="728"/>
    </location>
</feature>
<feature type="region of interest" description="Disordered" evidence="5">
    <location>
        <begin position="823"/>
        <end position="950"/>
    </location>
</feature>
<dbReference type="AlphaFoldDB" id="A0A1A6GW42"/>
<sequence>MGEQVYHGAQACSGTNLRKCQDLGDSILLILGSFILLNLWKHLKSSLRILFHHFFPKDPKKLYSRISSQLHRRPSFLSGHVGHFDSWISDINDENISRCRWMPPQCGHGRAATDAPWELQKEGLMAAGEAPQATVTKTQALFSRPEISPQIPKTRKLNVDPPPSPQENTTKASDDSPPYVPTYSSTNTHEPPSTWSQTLTSEPTQRRAQGLEPTSAYTPSTHAPDFTSGPIQALSEAPVPANASPPTPSHNPVPTPSYPPVQAPTQSQAQPHILPPITLQVPAPTQAQGLVHSPKQTSAHTSPQLPTQAPAHASFQSRGHDPLQILVHSLTHPQANVPEQTTSQASTHAPPHSLLHLYDGTPVPGPTSAPAPVPASAPAPALALSMTMTTTQASAQVPDTTSIPTLPSVPSMLAPFDPSFSTGHMVYDAPRVKQNVFFKHNSENSRCFRKDLNILSRPQEVKSLVNSRTAKEIQRQHGGDSAEPPAGSILGYLELGNMDWKISDNAKDKFSQPNTFPYCSFHPCCSESQGKDSQAPVYPKFLVYTQDATPSKPCFHSPSAPQSTVPTTPQPCALALPLVSLRTVPVPQSNPQKPSNLTQTPTFLSTSKSPQTVSSPHFSIPSQFSIISQAVIQPPNPENQNLNQGFGLQKTPCLAKDSGVPRNPGLTQDPGLHKNQGLTQDPGLQKNPSLAPNPGLQKNPHLTPNPGLQKNPGLIQDPRLHKNPGLTPNPCLNKNSGFYKFPGYTQDSYLCMNPNISQDPCLQKNLGITQDSGLRSSAAIQDADVLRNLGFIQPSGLHKNIIFNETSGQKTLSFTQDSVVYRNGSSTPDTVINKNKGLSPVADQKKLDSSHNSGGSRNVQHPGVYRNVGLTQDSRPQKSPCHTQDSEINKNSGLIQESSSPKSPGRVQTSYLHKSTQDSGDYKNLGLTQDPGIYRVPDLNQDTNSHKSPGLINVTAAEKRSDLNQDAGIYSSEHGRDPNLQEGPAINQDSGHHQDPALGQGSGYKTPSLTQQVSLRQDSGLIPDSDLNKQTSFAPGTGSAQVLGPLQILKLTSSPVKSLVCKVASQKDNTEQHVTSVPVNQSSCPSKAQVLSPDLKTFSEVPVLIELQPPSQRLDSQDWVYHPVDTVPSACQKHRQMSMPPKINWRSHCPGSGTRTGHVVFDCGQKQLVTGREKCEALSPRRSCQEAPKNLEETQKEWGYQNVMRTLDKQRANMHQK</sequence>
<evidence type="ECO:0000313" key="6">
    <source>
        <dbReference type="EMBL" id="OBS70381.1"/>
    </source>
</evidence>
<evidence type="ECO:0000256" key="3">
    <source>
        <dbReference type="ARBA" id="ARBA00022989"/>
    </source>
</evidence>
<feature type="compositionally biased region" description="Polar residues" evidence="5">
    <location>
        <begin position="823"/>
        <end position="833"/>
    </location>
</feature>
<keyword evidence="7" id="KW-1185">Reference proteome</keyword>
<dbReference type="PANTHER" id="PTHR34834">
    <property type="entry name" value="SPERMATID MATURATION PROTEIN 1"/>
    <property type="match status" value="1"/>
</dbReference>
<reference evidence="6 7" key="1">
    <citation type="submission" date="2016-06" db="EMBL/GenBank/DDBJ databases">
        <title>The Draft Genome Sequence and Annotation of the Desert Woodrat Neotoma lepida.</title>
        <authorList>
            <person name="Campbell M."/>
            <person name="Oakeson K.F."/>
            <person name="Yandell M."/>
            <person name="Halpert J.R."/>
            <person name="Dearing D."/>
        </authorList>
    </citation>
    <scope>NUCLEOTIDE SEQUENCE [LARGE SCALE GENOMIC DNA]</scope>
    <source>
        <strain evidence="6">417</strain>
        <tissue evidence="6">Liver</tissue>
    </source>
</reference>
<dbReference type="OrthoDB" id="9535405at2759"/>
<comment type="caution">
    <text evidence="6">The sequence shown here is derived from an EMBL/GenBank/DDBJ whole genome shotgun (WGS) entry which is preliminary data.</text>
</comment>
<feature type="compositionally biased region" description="Polar residues" evidence="5">
    <location>
        <begin position="285"/>
        <end position="307"/>
    </location>
</feature>
<feature type="region of interest" description="Disordered" evidence="5">
    <location>
        <begin position="285"/>
        <end position="316"/>
    </location>
</feature>
<dbReference type="PANTHER" id="PTHR34834:SF3">
    <property type="entry name" value="SPEM FAMILY MEMBER 3"/>
    <property type="match status" value="1"/>
</dbReference>
<feature type="compositionally biased region" description="Polar residues" evidence="5">
    <location>
        <begin position="586"/>
        <end position="613"/>
    </location>
</feature>
<keyword evidence="4" id="KW-0472">Membrane</keyword>
<dbReference type="Proteomes" id="UP000092124">
    <property type="component" value="Unassembled WGS sequence"/>
</dbReference>
<evidence type="ECO:0000313" key="7">
    <source>
        <dbReference type="Proteomes" id="UP000092124"/>
    </source>
</evidence>
<feature type="compositionally biased region" description="Polar residues" evidence="5">
    <location>
        <begin position="850"/>
        <end position="859"/>
    </location>
</feature>
<feature type="region of interest" description="Disordered" evidence="5">
    <location>
        <begin position="968"/>
        <end position="1007"/>
    </location>
</feature>
<feature type="compositionally biased region" description="Polar residues" evidence="5">
    <location>
        <begin position="182"/>
        <end position="207"/>
    </location>
</feature>
<evidence type="ECO:0000256" key="4">
    <source>
        <dbReference type="ARBA" id="ARBA00023136"/>
    </source>
</evidence>
<feature type="compositionally biased region" description="Polar residues" evidence="5">
    <location>
        <begin position="1028"/>
        <end position="1039"/>
    </location>
</feature>
<dbReference type="GO" id="GO:0005737">
    <property type="term" value="C:cytoplasm"/>
    <property type="evidence" value="ECO:0007669"/>
    <property type="project" value="TreeGrafter"/>
</dbReference>
<keyword evidence="3" id="KW-1133">Transmembrane helix</keyword>
<dbReference type="EMBL" id="LZPO01066333">
    <property type="protein sequence ID" value="OBS70381.1"/>
    <property type="molecule type" value="Genomic_DNA"/>
</dbReference>
<feature type="region of interest" description="Disordered" evidence="5">
    <location>
        <begin position="1020"/>
        <end position="1039"/>
    </location>
</feature>
<dbReference type="STRING" id="56216.A0A1A6GW42"/>
<keyword evidence="2" id="KW-0812">Transmembrane</keyword>
<dbReference type="GO" id="GO:0007291">
    <property type="term" value="P:sperm individualization"/>
    <property type="evidence" value="ECO:0007669"/>
    <property type="project" value="TreeGrafter"/>
</dbReference>
<proteinExistence type="predicted"/>
<name>A0A1A6GW42_NEOLE</name>
<comment type="subcellular location">
    <subcellularLocation>
        <location evidence="1">Membrane</location>
        <topology evidence="1">Single-pass membrane protein</topology>
    </subcellularLocation>
</comment>
<feature type="region of interest" description="Disordered" evidence="5">
    <location>
        <begin position="137"/>
        <end position="268"/>
    </location>
</feature>
<feature type="compositionally biased region" description="Pro residues" evidence="5">
    <location>
        <begin position="243"/>
        <end position="262"/>
    </location>
</feature>
<gene>
    <name evidence="6" type="ORF">A6R68_01105</name>
</gene>
<dbReference type="GO" id="GO:0016020">
    <property type="term" value="C:membrane"/>
    <property type="evidence" value="ECO:0007669"/>
    <property type="project" value="UniProtKB-SubCell"/>
</dbReference>
<feature type="compositionally biased region" description="Polar residues" evidence="5">
    <location>
        <begin position="889"/>
        <end position="919"/>
    </location>
</feature>
<evidence type="ECO:0000256" key="2">
    <source>
        <dbReference type="ARBA" id="ARBA00022692"/>
    </source>
</evidence>
<dbReference type="GO" id="GO:0030317">
    <property type="term" value="P:flagellated sperm motility"/>
    <property type="evidence" value="ECO:0007669"/>
    <property type="project" value="TreeGrafter"/>
</dbReference>
<protein>
    <submittedName>
        <fullName evidence="6">Uncharacterized protein</fullName>
    </submittedName>
</protein>